<dbReference type="EMBL" id="RHFK02000011">
    <property type="protein sequence ID" value="TWW69147.1"/>
    <property type="molecule type" value="Genomic_DNA"/>
</dbReference>
<keyword evidence="3" id="KW-1185">Reference proteome</keyword>
<comment type="caution">
    <text evidence="2">The sequence shown here is derived from an EMBL/GenBank/DDBJ whole genome shotgun (WGS) entry which is preliminary data.</text>
</comment>
<dbReference type="AlphaFoldDB" id="A0A5C6NU65"/>
<dbReference type="Proteomes" id="UP000324091">
    <property type="component" value="Chromosome 19"/>
</dbReference>
<evidence type="ECO:0000313" key="3">
    <source>
        <dbReference type="Proteomes" id="UP000324091"/>
    </source>
</evidence>
<proteinExistence type="predicted"/>
<organism evidence="2 3">
    <name type="scientific">Takifugu flavidus</name>
    <name type="common">sansaifugu</name>
    <dbReference type="NCBI Taxonomy" id="433684"/>
    <lineage>
        <taxon>Eukaryota</taxon>
        <taxon>Metazoa</taxon>
        <taxon>Chordata</taxon>
        <taxon>Craniata</taxon>
        <taxon>Vertebrata</taxon>
        <taxon>Euteleostomi</taxon>
        <taxon>Actinopterygii</taxon>
        <taxon>Neopterygii</taxon>
        <taxon>Teleostei</taxon>
        <taxon>Neoteleostei</taxon>
        <taxon>Acanthomorphata</taxon>
        <taxon>Eupercaria</taxon>
        <taxon>Tetraodontiformes</taxon>
        <taxon>Tetradontoidea</taxon>
        <taxon>Tetraodontidae</taxon>
        <taxon>Takifugu</taxon>
    </lineage>
</organism>
<evidence type="ECO:0000313" key="2">
    <source>
        <dbReference type="EMBL" id="TWW69147.1"/>
    </source>
</evidence>
<gene>
    <name evidence="2" type="ORF">D4764_19G0009460</name>
</gene>
<reference evidence="2 3" key="1">
    <citation type="submission" date="2019-04" db="EMBL/GenBank/DDBJ databases">
        <title>Chromosome genome assembly for Takifugu flavidus.</title>
        <authorList>
            <person name="Xiao S."/>
        </authorList>
    </citation>
    <scope>NUCLEOTIDE SEQUENCE [LARGE SCALE GENOMIC DNA]</scope>
    <source>
        <strain evidence="2">HTHZ2018</strain>
        <tissue evidence="2">Muscle</tissue>
    </source>
</reference>
<evidence type="ECO:0000256" key="1">
    <source>
        <dbReference type="SAM" id="MobiDB-lite"/>
    </source>
</evidence>
<name>A0A5C6NU65_9TELE</name>
<sequence>MHGGMIQHTQLPCEATLFLGLRVARGRTGRPSPQKPTQTTEGTHCAATQQLFIAAGQSLRLSNPAQRLSPGPKISF</sequence>
<accession>A0A5C6NU65</accession>
<feature type="region of interest" description="Disordered" evidence="1">
    <location>
        <begin position="24"/>
        <end position="43"/>
    </location>
</feature>
<protein>
    <submittedName>
        <fullName evidence="2">Uncharacterized protein</fullName>
    </submittedName>
</protein>